<dbReference type="EMBL" id="JBIAZU010000006">
    <property type="protein sequence ID" value="MFF5294072.1"/>
    <property type="molecule type" value="Genomic_DNA"/>
</dbReference>
<proteinExistence type="predicted"/>
<gene>
    <name evidence="4" type="ORF">ACFY35_31945</name>
</gene>
<dbReference type="Proteomes" id="UP001602245">
    <property type="component" value="Unassembled WGS sequence"/>
</dbReference>
<keyword evidence="5" id="KW-1185">Reference proteome</keyword>
<accession>A0ABW6WLB0</accession>
<sequence>MPASDRPPNARQRIVVVGSGWRFLSGISYYTCRLSNALSNRYDVGAILMRQLLPTRLYPGRERVGQPLNDLRYDDRVEVFDGVDWWGLPSLVRAVCFLRRFRPDVLVLQWWTGTVLHSYLVLCLVARMSGVRVVIEFHEVQDTGEARFRWASAYVRKCIRPLLGATSGVVVHSRFDQETLRQTYALSTVPQVVARHGPYDHHVAPAQRQADPGESRRILYFGTIRPYKGLEDLIDAFELLPDDWRLTVVGETWEGWTLPADMIAASPVRDRIEFVNRYVTDAEVNDFFAAAGLVVLPYRRSSASGPLHIAMSHGLPVVVTAVGGLVEAAGDYPGVRFAPAADPAGLAAAIRSAAPLIGRRHSDPSSWEHTVLAYDDLLTRIGVG</sequence>
<evidence type="ECO:0000313" key="5">
    <source>
        <dbReference type="Proteomes" id="UP001602245"/>
    </source>
</evidence>
<dbReference type="PANTHER" id="PTHR12526">
    <property type="entry name" value="GLYCOSYLTRANSFERASE"/>
    <property type="match status" value="1"/>
</dbReference>
<dbReference type="InterPro" id="IPR028098">
    <property type="entry name" value="Glyco_trans_4-like_N"/>
</dbReference>
<evidence type="ECO:0000256" key="2">
    <source>
        <dbReference type="ARBA" id="ARBA00022679"/>
    </source>
</evidence>
<dbReference type="RefSeq" id="WP_026205821.1">
    <property type="nucleotide sequence ID" value="NZ_JBIAZU010000006.1"/>
</dbReference>
<evidence type="ECO:0000313" key="4">
    <source>
        <dbReference type="EMBL" id="MFF5294072.1"/>
    </source>
</evidence>
<dbReference type="PANTHER" id="PTHR12526:SF634">
    <property type="entry name" value="BLL3361 PROTEIN"/>
    <property type="match status" value="1"/>
</dbReference>
<feature type="domain" description="Glycosyltransferase subfamily 4-like N-terminal" evidence="3">
    <location>
        <begin position="25"/>
        <end position="186"/>
    </location>
</feature>
<dbReference type="SUPFAM" id="SSF53756">
    <property type="entry name" value="UDP-Glycosyltransferase/glycogen phosphorylase"/>
    <property type="match status" value="1"/>
</dbReference>
<protein>
    <submittedName>
        <fullName evidence="4">Glycosyltransferase</fullName>
        <ecNumber evidence="4">2.4.-.-</ecNumber>
    </submittedName>
</protein>
<dbReference type="EC" id="2.4.-.-" evidence="4"/>
<dbReference type="Pfam" id="PF13439">
    <property type="entry name" value="Glyco_transf_4"/>
    <property type="match status" value="1"/>
</dbReference>
<dbReference type="Gene3D" id="3.40.50.2000">
    <property type="entry name" value="Glycogen Phosphorylase B"/>
    <property type="match status" value="2"/>
</dbReference>
<dbReference type="Pfam" id="PF13692">
    <property type="entry name" value="Glyco_trans_1_4"/>
    <property type="match status" value="1"/>
</dbReference>
<evidence type="ECO:0000259" key="3">
    <source>
        <dbReference type="Pfam" id="PF13439"/>
    </source>
</evidence>
<evidence type="ECO:0000256" key="1">
    <source>
        <dbReference type="ARBA" id="ARBA00022676"/>
    </source>
</evidence>
<keyword evidence="2 4" id="KW-0808">Transferase</keyword>
<comment type="caution">
    <text evidence="4">The sequence shown here is derived from an EMBL/GenBank/DDBJ whole genome shotgun (WGS) entry which is preliminary data.</text>
</comment>
<keyword evidence="1 4" id="KW-0328">Glycosyltransferase</keyword>
<organism evidence="4 5">
    <name type="scientific">Paractinoplanes globisporus</name>
    <dbReference type="NCBI Taxonomy" id="113565"/>
    <lineage>
        <taxon>Bacteria</taxon>
        <taxon>Bacillati</taxon>
        <taxon>Actinomycetota</taxon>
        <taxon>Actinomycetes</taxon>
        <taxon>Micromonosporales</taxon>
        <taxon>Micromonosporaceae</taxon>
        <taxon>Paractinoplanes</taxon>
    </lineage>
</organism>
<dbReference type="GO" id="GO:0016757">
    <property type="term" value="F:glycosyltransferase activity"/>
    <property type="evidence" value="ECO:0007669"/>
    <property type="project" value="UniProtKB-KW"/>
</dbReference>
<reference evidence="4 5" key="1">
    <citation type="submission" date="2024-10" db="EMBL/GenBank/DDBJ databases">
        <title>The Natural Products Discovery Center: Release of the First 8490 Sequenced Strains for Exploring Actinobacteria Biosynthetic Diversity.</title>
        <authorList>
            <person name="Kalkreuter E."/>
            <person name="Kautsar S.A."/>
            <person name="Yang D."/>
            <person name="Bader C.D."/>
            <person name="Teijaro C.N."/>
            <person name="Fluegel L."/>
            <person name="Davis C.M."/>
            <person name="Simpson J.R."/>
            <person name="Lauterbach L."/>
            <person name="Steele A.D."/>
            <person name="Gui C."/>
            <person name="Meng S."/>
            <person name="Li G."/>
            <person name="Viehrig K."/>
            <person name="Ye F."/>
            <person name="Su P."/>
            <person name="Kiefer A.F."/>
            <person name="Nichols A."/>
            <person name="Cepeda A.J."/>
            <person name="Yan W."/>
            <person name="Fan B."/>
            <person name="Jiang Y."/>
            <person name="Adhikari A."/>
            <person name="Zheng C.-J."/>
            <person name="Schuster L."/>
            <person name="Cowan T.M."/>
            <person name="Smanski M.J."/>
            <person name="Chevrette M.G."/>
            <person name="De Carvalho L.P.S."/>
            <person name="Shen B."/>
        </authorList>
    </citation>
    <scope>NUCLEOTIDE SEQUENCE [LARGE SCALE GENOMIC DNA]</scope>
    <source>
        <strain evidence="4 5">NPDC000087</strain>
    </source>
</reference>
<name>A0ABW6WLB0_9ACTN</name>